<evidence type="ECO:0000256" key="2">
    <source>
        <dbReference type="ARBA" id="ARBA00022723"/>
    </source>
</evidence>
<dbReference type="InterPro" id="IPR016024">
    <property type="entry name" value="ARM-type_fold"/>
</dbReference>
<evidence type="ECO:0000313" key="6">
    <source>
        <dbReference type="EMBL" id="MBA2224693.1"/>
    </source>
</evidence>
<dbReference type="Pfam" id="PF23500">
    <property type="entry name" value="DUF7133"/>
    <property type="match status" value="1"/>
</dbReference>
<evidence type="ECO:0000259" key="5">
    <source>
        <dbReference type="PROSITE" id="PS51007"/>
    </source>
</evidence>
<dbReference type="SUPFAM" id="SSF50952">
    <property type="entry name" value="Soluble quinoprotein glucose dehydrogenase"/>
    <property type="match status" value="1"/>
</dbReference>
<protein>
    <submittedName>
        <fullName evidence="6">HEAT repeat domain-containing protein</fullName>
    </submittedName>
</protein>
<keyword evidence="7" id="KW-1185">Reference proteome</keyword>
<dbReference type="NCBIfam" id="TIGR02603">
    <property type="entry name" value="CxxCH_TIGR02603"/>
    <property type="match status" value="1"/>
</dbReference>
<dbReference type="Gene3D" id="1.10.760.10">
    <property type="entry name" value="Cytochrome c-like domain"/>
    <property type="match status" value="1"/>
</dbReference>
<dbReference type="InterPro" id="IPR036909">
    <property type="entry name" value="Cyt_c-like_dom_sf"/>
</dbReference>
<dbReference type="SUPFAM" id="SSF46626">
    <property type="entry name" value="Cytochrome c"/>
    <property type="match status" value="1"/>
</dbReference>
<dbReference type="SUPFAM" id="SSF48371">
    <property type="entry name" value="ARM repeat"/>
    <property type="match status" value="1"/>
</dbReference>
<dbReference type="InterPro" id="IPR013427">
    <property type="entry name" value="Haem-bd_dom_put"/>
</dbReference>
<gene>
    <name evidence="6" type="ORF">H0921_00790</name>
</gene>
<proteinExistence type="predicted"/>
<organism evidence="6 7">
    <name type="scientific">Thermogemmata fonticola</name>
    <dbReference type="NCBI Taxonomy" id="2755323"/>
    <lineage>
        <taxon>Bacteria</taxon>
        <taxon>Pseudomonadati</taxon>
        <taxon>Planctomycetota</taxon>
        <taxon>Planctomycetia</taxon>
        <taxon>Gemmatales</taxon>
        <taxon>Gemmataceae</taxon>
        <taxon>Thermogemmata</taxon>
    </lineage>
</organism>
<accession>A0A7V9AA67</accession>
<dbReference type="InterPro" id="IPR011989">
    <property type="entry name" value="ARM-like"/>
</dbReference>
<dbReference type="InterPro" id="IPR055557">
    <property type="entry name" value="DUF7133"/>
</dbReference>
<dbReference type="GO" id="GO:0046872">
    <property type="term" value="F:metal ion binding"/>
    <property type="evidence" value="ECO:0007669"/>
    <property type="project" value="UniProtKB-KW"/>
</dbReference>
<dbReference type="Proteomes" id="UP000542342">
    <property type="component" value="Unassembled WGS sequence"/>
</dbReference>
<dbReference type="EMBL" id="JACEFB010000001">
    <property type="protein sequence ID" value="MBA2224693.1"/>
    <property type="molecule type" value="Genomic_DNA"/>
</dbReference>
<dbReference type="Pfam" id="PF13646">
    <property type="entry name" value="HEAT_2"/>
    <property type="match status" value="2"/>
</dbReference>
<dbReference type="RefSeq" id="WP_194536125.1">
    <property type="nucleotide sequence ID" value="NZ_JACEFB010000001.1"/>
</dbReference>
<dbReference type="InterPro" id="IPR013428">
    <property type="entry name" value="Membrane-bound_put_N"/>
</dbReference>
<dbReference type="NCBIfam" id="TIGR02604">
    <property type="entry name" value="Piru_Ver_Nterm"/>
    <property type="match status" value="1"/>
</dbReference>
<comment type="caution">
    <text evidence="6">The sequence shown here is derived from an EMBL/GenBank/DDBJ whole genome shotgun (WGS) entry which is preliminary data.</text>
</comment>
<evidence type="ECO:0000256" key="1">
    <source>
        <dbReference type="ARBA" id="ARBA00022617"/>
    </source>
</evidence>
<evidence type="ECO:0000256" key="4">
    <source>
        <dbReference type="PROSITE-ProRule" id="PRU00433"/>
    </source>
</evidence>
<dbReference type="PANTHER" id="PTHR33546">
    <property type="entry name" value="LARGE, MULTIFUNCTIONAL SECRETED PROTEIN-RELATED"/>
    <property type="match status" value="1"/>
</dbReference>
<dbReference type="InterPro" id="IPR009056">
    <property type="entry name" value="Cyt_c-like_dom"/>
</dbReference>
<evidence type="ECO:0000313" key="7">
    <source>
        <dbReference type="Proteomes" id="UP000542342"/>
    </source>
</evidence>
<evidence type="ECO:0000256" key="3">
    <source>
        <dbReference type="ARBA" id="ARBA00023004"/>
    </source>
</evidence>
<dbReference type="AlphaFoldDB" id="A0A7V9AA67"/>
<keyword evidence="2 4" id="KW-0479">Metal-binding</keyword>
<dbReference type="PANTHER" id="PTHR33546:SF1">
    <property type="entry name" value="LARGE, MULTIFUNCTIONAL SECRETED PROTEIN"/>
    <property type="match status" value="1"/>
</dbReference>
<dbReference type="GO" id="GO:0009055">
    <property type="term" value="F:electron transfer activity"/>
    <property type="evidence" value="ECO:0007669"/>
    <property type="project" value="InterPro"/>
</dbReference>
<dbReference type="Gene3D" id="2.120.10.30">
    <property type="entry name" value="TolB, C-terminal domain"/>
    <property type="match status" value="1"/>
</dbReference>
<dbReference type="Gene3D" id="1.25.10.10">
    <property type="entry name" value="Leucine-rich Repeat Variant"/>
    <property type="match status" value="2"/>
</dbReference>
<dbReference type="PROSITE" id="PS51007">
    <property type="entry name" value="CYTC"/>
    <property type="match status" value="1"/>
</dbReference>
<name>A0A7V9AA67_9BACT</name>
<dbReference type="InterPro" id="IPR011042">
    <property type="entry name" value="6-blade_b-propeller_TolB-like"/>
</dbReference>
<dbReference type="GO" id="GO:0020037">
    <property type="term" value="F:heme binding"/>
    <property type="evidence" value="ECO:0007669"/>
    <property type="project" value="InterPro"/>
</dbReference>
<dbReference type="SMART" id="SM00567">
    <property type="entry name" value="EZ_HEAT"/>
    <property type="match status" value="3"/>
</dbReference>
<keyword evidence="3 4" id="KW-0408">Iron</keyword>
<reference evidence="6 7" key="1">
    <citation type="submission" date="2020-07" db="EMBL/GenBank/DDBJ databases">
        <title>Thermogemmata thermophila gen. nov., sp. nov., a novel moderate thermophilic planctomycete from a Kamchatka hot spring.</title>
        <authorList>
            <person name="Elcheninov A.G."/>
            <person name="Podosokorskaya O.A."/>
            <person name="Kovaleva O.L."/>
            <person name="Novikov A."/>
            <person name="Bonch-Osmolovskaya E.A."/>
            <person name="Toshchakov S.V."/>
            <person name="Kublanov I.V."/>
        </authorList>
    </citation>
    <scope>NUCLEOTIDE SEQUENCE [LARGE SCALE GENOMIC DNA]</scope>
    <source>
        <strain evidence="6 7">2918</strain>
    </source>
</reference>
<feature type="domain" description="Cytochrome c" evidence="5">
    <location>
        <begin position="942"/>
        <end position="1080"/>
    </location>
</feature>
<keyword evidence="1 4" id="KW-0349">Heme</keyword>
<dbReference type="InterPro" id="IPR011041">
    <property type="entry name" value="Quinoprot_gluc/sorb_DH_b-prop"/>
</dbReference>
<sequence>MRLALPGIAIVFLLAWWGWSMPTLAQVPSSASPLPEDFAQPQSPPRPAPFPVRLVDQGQWDPRLKGYYLPEGFQLEIVISEPEVINPVGMTFAPDGTLFVLEWRPDPVTGDRWYEVKETFRYRDGSTRQVATMKKFTFDLVKQFTYNPATGKFHPPKVIIAEELPSSILYHDGWLYVTGRGTVRRWRQGVQVGIGGPGTERPVNPNDPWSVREIIAQGFCGFHHHQVSGLTIGNDGLLYITSGDDDNYVEGSDGSRATVLRTGAVFRCRLDGSQMEVYSIGYRNPYRDLAHDDKFNWFHVDNDNEDGSKFMGCRILHVAEGTDFGWRLLLGARCCRPDHTRGAIAGELPGKVPPMLKTGRGSPAGLMIYHDTRIPPQYRGLLYYPDVFRKLVRAYKVAPEGATFKITHEMEFFKSDDPLFRPCQMIIGPDGAIYVCDWRTDSGGAGKLSGDGQHGRIYRITWQGTAEQAALPRRGMDSWWKIRQLPLPQLIEALGRPDLTDRVEARKELVRRGAEARDQVLVYLQRGGFRDQDEARLPALGVLMAGWNAAVQNYFLHCLQDPSPDVRRCVVEGLALYADRSDPRLLEELLKKLGDPEPAVRRAVALALGRIGGPPVAQALVNNYLADLKGDPFLKDGYLRALERLGKPGIEAILALAASGDRERNIAVEMYQALRSREAAELLPQLLERPDLSVAQRAALVRSFGNYLFDPPLSLRPLTEYLQRRPGEHLDVVRAAIEVFAASGEENSQQAVQLVERLLRDPRAEARRVGITAAEDLRLRPVVPLLIELVTHDRHSEADRLAAVRALRMINDPRAAPVLRDIVQGGYPAVVKVEALQALRLMRPAEAQAIAQRLLDEADPQLLAEAIAILTPTKAGARLVAERYLARKIPQDYYPQITEALQKFADDPALAKLRAEVLRGGLLLSLEPGQIEKIRRLVEEKGNPKRGREIYLNARLVACVSCHRLEGVGGAVGPDLTRIWDTMSLDKILESILDPSREIKEGFQTYRLTTTEEQVFTGLKVLENGREVVLRESTGRDIRISREQIESLTPLKVSLMPDNAVALLSLDQFIDLLAFLKNRQEQEALRGMVVEVQASPAMRPSPNNGPPAIADSSWRLIAAEANGDLALDSLLPEPRSVAYLRVYVHSPKDQTVQLIAQGTGLTRLWLEQKIMGREVAGQPLQQPLPLKAGWNGLILEVRRDQQPPRLTLQVQGENLRVASRPLDLPANPNPSGR</sequence>
<dbReference type="InterPro" id="IPR004155">
    <property type="entry name" value="PBS_lyase_HEAT"/>
</dbReference>